<name>A0A7R9HAH1_TIMCR</name>
<accession>A0A7R9HAH1</accession>
<feature type="region of interest" description="Disordered" evidence="1">
    <location>
        <begin position="33"/>
        <end position="57"/>
    </location>
</feature>
<dbReference type="SUPFAM" id="SSF53901">
    <property type="entry name" value="Thiolase-like"/>
    <property type="match status" value="1"/>
</dbReference>
<organism evidence="2">
    <name type="scientific">Timema cristinae</name>
    <name type="common">Walking stick</name>
    <dbReference type="NCBI Taxonomy" id="61476"/>
    <lineage>
        <taxon>Eukaryota</taxon>
        <taxon>Metazoa</taxon>
        <taxon>Ecdysozoa</taxon>
        <taxon>Arthropoda</taxon>
        <taxon>Hexapoda</taxon>
        <taxon>Insecta</taxon>
        <taxon>Pterygota</taxon>
        <taxon>Neoptera</taxon>
        <taxon>Polyneoptera</taxon>
        <taxon>Phasmatodea</taxon>
        <taxon>Timematodea</taxon>
        <taxon>Timematoidea</taxon>
        <taxon>Timematidae</taxon>
        <taxon>Timema</taxon>
    </lineage>
</organism>
<dbReference type="InterPro" id="IPR016039">
    <property type="entry name" value="Thiolase-like"/>
</dbReference>
<sequence>MSNQLKMFVTLTSHFTLPVFYFPGTVKVRPTDLCRSSTQPQSASKRNGTPNIQANTHHENNREVGVHMHSTTDSYNQSSSTLTLRGRMHSTTDSYNQSSSTLTPRGHKLHPGGNRITYPIFEKPGRRPDFDYPQMAKEAVLKALDDAKLHHTDVQQACVGYVYGRT</sequence>
<dbReference type="GO" id="GO:0016746">
    <property type="term" value="F:acyltransferase activity"/>
    <property type="evidence" value="ECO:0007669"/>
    <property type="project" value="InterPro"/>
</dbReference>
<evidence type="ECO:0000256" key="1">
    <source>
        <dbReference type="SAM" id="MobiDB-lite"/>
    </source>
</evidence>
<protein>
    <submittedName>
        <fullName evidence="2">Uncharacterized protein</fullName>
    </submittedName>
</protein>
<proteinExistence type="predicted"/>
<feature type="compositionally biased region" description="Polar residues" evidence="1">
    <location>
        <begin position="90"/>
        <end position="103"/>
    </location>
</feature>
<feature type="region of interest" description="Disordered" evidence="1">
    <location>
        <begin position="90"/>
        <end position="114"/>
    </location>
</feature>
<dbReference type="Gene3D" id="3.40.47.10">
    <property type="match status" value="1"/>
</dbReference>
<dbReference type="EMBL" id="OC324082">
    <property type="protein sequence ID" value="CAD7413850.1"/>
    <property type="molecule type" value="Genomic_DNA"/>
</dbReference>
<reference evidence="2" key="1">
    <citation type="submission" date="2020-11" db="EMBL/GenBank/DDBJ databases">
        <authorList>
            <person name="Tran Van P."/>
        </authorList>
    </citation>
    <scope>NUCLEOTIDE SEQUENCE</scope>
</reference>
<dbReference type="AlphaFoldDB" id="A0A7R9HAH1"/>
<feature type="compositionally biased region" description="Polar residues" evidence="1">
    <location>
        <begin position="34"/>
        <end position="55"/>
    </location>
</feature>
<evidence type="ECO:0000313" key="2">
    <source>
        <dbReference type="EMBL" id="CAD7413850.1"/>
    </source>
</evidence>
<gene>
    <name evidence="2" type="ORF">TCEB3V08_LOCUS11904</name>
</gene>